<dbReference type="InterPro" id="IPR011075">
    <property type="entry name" value="TetR_C"/>
</dbReference>
<gene>
    <name evidence="4" type="ORF">ACIBP5_29525</name>
</gene>
<dbReference type="EMBL" id="JBITMB010000007">
    <property type="protein sequence ID" value="MFI7444132.1"/>
    <property type="molecule type" value="Genomic_DNA"/>
</dbReference>
<evidence type="ECO:0000256" key="1">
    <source>
        <dbReference type="ARBA" id="ARBA00023015"/>
    </source>
</evidence>
<dbReference type="PANTHER" id="PTHR47506">
    <property type="entry name" value="TRANSCRIPTIONAL REGULATORY PROTEIN"/>
    <property type="match status" value="1"/>
</dbReference>
<dbReference type="Proteomes" id="UP001612928">
    <property type="component" value="Unassembled WGS sequence"/>
</dbReference>
<reference evidence="4 5" key="1">
    <citation type="submission" date="2024-10" db="EMBL/GenBank/DDBJ databases">
        <title>The Natural Products Discovery Center: Release of the First 8490 Sequenced Strains for Exploring Actinobacteria Biosynthetic Diversity.</title>
        <authorList>
            <person name="Kalkreuter E."/>
            <person name="Kautsar S.A."/>
            <person name="Yang D."/>
            <person name="Bader C.D."/>
            <person name="Teijaro C.N."/>
            <person name="Fluegel L."/>
            <person name="Davis C.M."/>
            <person name="Simpson J.R."/>
            <person name="Lauterbach L."/>
            <person name="Steele A.D."/>
            <person name="Gui C."/>
            <person name="Meng S."/>
            <person name="Li G."/>
            <person name="Viehrig K."/>
            <person name="Ye F."/>
            <person name="Su P."/>
            <person name="Kiefer A.F."/>
            <person name="Nichols A."/>
            <person name="Cepeda A.J."/>
            <person name="Yan W."/>
            <person name="Fan B."/>
            <person name="Jiang Y."/>
            <person name="Adhikari A."/>
            <person name="Zheng C.-J."/>
            <person name="Schuster L."/>
            <person name="Cowan T.M."/>
            <person name="Smanski M.J."/>
            <person name="Chevrette M.G."/>
            <person name="De Carvalho L.P.S."/>
            <person name="Shen B."/>
        </authorList>
    </citation>
    <scope>NUCLEOTIDE SEQUENCE [LARGE SCALE GENOMIC DNA]</scope>
    <source>
        <strain evidence="4 5">NPDC049503</strain>
    </source>
</reference>
<evidence type="ECO:0000313" key="5">
    <source>
        <dbReference type="Proteomes" id="UP001612928"/>
    </source>
</evidence>
<evidence type="ECO:0000313" key="4">
    <source>
        <dbReference type="EMBL" id="MFI7444132.1"/>
    </source>
</evidence>
<keyword evidence="2" id="KW-0804">Transcription</keyword>
<evidence type="ECO:0000256" key="2">
    <source>
        <dbReference type="ARBA" id="ARBA00023163"/>
    </source>
</evidence>
<sequence length="122" mass="13457">MTVLEGDGPVRDRIRQVLMTVVDEETDGEQERRGCLAVNAAVELAGQDPEVTALVRRVFNRMEDAFSEALERAGRDGEIGADHDPRALARYLLNSMYGLRVLGKTADRAAMTDIVDLTLRAL</sequence>
<dbReference type="Pfam" id="PF16925">
    <property type="entry name" value="TetR_C_13"/>
    <property type="match status" value="1"/>
</dbReference>
<keyword evidence="5" id="KW-1185">Reference proteome</keyword>
<accession>A0ABW8ACA9</accession>
<dbReference type="SUPFAM" id="SSF48498">
    <property type="entry name" value="Tetracyclin repressor-like, C-terminal domain"/>
    <property type="match status" value="1"/>
</dbReference>
<feature type="domain" description="Tetracyclin repressor-like C-terminal" evidence="3">
    <location>
        <begin position="13"/>
        <end position="105"/>
    </location>
</feature>
<proteinExistence type="predicted"/>
<organism evidence="4 5">
    <name type="scientific">Nonomuraea indica</name>
    <dbReference type="NCBI Taxonomy" id="1581193"/>
    <lineage>
        <taxon>Bacteria</taxon>
        <taxon>Bacillati</taxon>
        <taxon>Actinomycetota</taxon>
        <taxon>Actinomycetes</taxon>
        <taxon>Streptosporangiales</taxon>
        <taxon>Streptosporangiaceae</taxon>
        <taxon>Nonomuraea</taxon>
    </lineage>
</organism>
<dbReference type="PANTHER" id="PTHR47506:SF10">
    <property type="entry name" value="TRANSCRIPTIONAL REGULATORY PROTEIN"/>
    <property type="match status" value="1"/>
</dbReference>
<name>A0ABW8ACA9_9ACTN</name>
<dbReference type="RefSeq" id="WP_397024406.1">
    <property type="nucleotide sequence ID" value="NZ_JBITMB010000007.1"/>
</dbReference>
<comment type="caution">
    <text evidence="4">The sequence shown here is derived from an EMBL/GenBank/DDBJ whole genome shotgun (WGS) entry which is preliminary data.</text>
</comment>
<dbReference type="InterPro" id="IPR036271">
    <property type="entry name" value="Tet_transcr_reg_TetR-rel_C_sf"/>
</dbReference>
<dbReference type="Gene3D" id="1.10.357.10">
    <property type="entry name" value="Tetracycline Repressor, domain 2"/>
    <property type="match status" value="1"/>
</dbReference>
<keyword evidence="1" id="KW-0805">Transcription regulation</keyword>
<evidence type="ECO:0000259" key="3">
    <source>
        <dbReference type="Pfam" id="PF16925"/>
    </source>
</evidence>
<protein>
    <submittedName>
        <fullName evidence="4">TetR family transcriptional regulator C-terminal domain-containing protein</fullName>
    </submittedName>
</protein>